<accession>A0A0N8GLU8</accession>
<keyword evidence="3" id="KW-1185">Reference proteome</keyword>
<evidence type="ECO:0008006" key="4">
    <source>
        <dbReference type="Google" id="ProtNLM"/>
    </source>
</evidence>
<dbReference type="OrthoDB" id="141894at2"/>
<feature type="signal peptide" evidence="1">
    <location>
        <begin position="1"/>
        <end position="17"/>
    </location>
</feature>
<proteinExistence type="predicted"/>
<keyword evidence="1" id="KW-0732">Signal</keyword>
<dbReference type="SUPFAM" id="SSF82171">
    <property type="entry name" value="DPP6 N-terminal domain-like"/>
    <property type="match status" value="1"/>
</dbReference>
<dbReference type="STRING" id="229920.ADM99_04805"/>
<reference evidence="2 3" key="1">
    <citation type="submission" date="2015-07" db="EMBL/GenBank/DDBJ databases">
        <title>Genome sequence of Leptolinea tardivitalis DSM 16556.</title>
        <authorList>
            <person name="Hemp J."/>
            <person name="Ward L.M."/>
            <person name="Pace L.A."/>
            <person name="Fischer W.W."/>
        </authorList>
    </citation>
    <scope>NUCLEOTIDE SEQUENCE [LARGE SCALE GENOMIC DNA]</scope>
    <source>
        <strain evidence="2 3">YMTK-2</strain>
    </source>
</reference>
<dbReference type="InterPro" id="IPR011042">
    <property type="entry name" value="6-blade_b-propeller_TolB-like"/>
</dbReference>
<sequence length="471" mass="50771">MKIKTASMINLITILLAACVNIDPVQGAMNPTRIQVQVVEPTTEKVSPAAAQPAAPTAVQAVSSEKPAQDAWLIALLQEDNTLLRGLSATGQPLRELGAASGREHFAGSSDPAHPWFSLYSPDDDSLNIINVLAESPAELLVTLKSKELPEEKRALLKTEFLRTDQPAQVWSPDGTRLAYLDVPSGDKTRLMLFDTATKTSTVLSQATEDVVAPVWSPDGMWVLYQTIDGFTAQGLPQVTSMHAVRSNGSEDNLLYEPTSLRETVLGWAGPEIFAVQTMMERGNLDLRLVSIKDASSLKMDVGLVKNASWDAKMQSAFYLLTSSETNNEQPSGVYTISATAPQAMVLPGKWEQLQYFTSSGVLAASMPGEVGMIHPNGTITSIKGVDSPITISPDGQFYVLNNTNGSVSIYGKEGASIGQLSEKPLQEAFFTPDSQKIYFTVSSQLFIASAPDWKPQPSTDATSLLGWVGF</sequence>
<comment type="caution">
    <text evidence="2">The sequence shown here is derived from an EMBL/GenBank/DDBJ whole genome shotgun (WGS) entry which is preliminary data.</text>
</comment>
<evidence type="ECO:0000256" key="1">
    <source>
        <dbReference type="SAM" id="SignalP"/>
    </source>
</evidence>
<organism evidence="2 3">
    <name type="scientific">Leptolinea tardivitalis</name>
    <dbReference type="NCBI Taxonomy" id="229920"/>
    <lineage>
        <taxon>Bacteria</taxon>
        <taxon>Bacillati</taxon>
        <taxon>Chloroflexota</taxon>
        <taxon>Anaerolineae</taxon>
        <taxon>Anaerolineales</taxon>
        <taxon>Anaerolineaceae</taxon>
        <taxon>Leptolinea</taxon>
    </lineage>
</organism>
<evidence type="ECO:0000313" key="2">
    <source>
        <dbReference type="EMBL" id="KPL73498.1"/>
    </source>
</evidence>
<protein>
    <recommendedName>
        <fullName evidence="4">Lipoprotein LpqB beta-propeller domain-containing protein</fullName>
    </recommendedName>
</protein>
<feature type="chain" id="PRO_5006025795" description="Lipoprotein LpqB beta-propeller domain-containing protein" evidence="1">
    <location>
        <begin position="18"/>
        <end position="471"/>
    </location>
</feature>
<dbReference type="Gene3D" id="2.120.10.30">
    <property type="entry name" value="TolB, C-terminal domain"/>
    <property type="match status" value="1"/>
</dbReference>
<gene>
    <name evidence="2" type="ORF">ADM99_04805</name>
</gene>
<evidence type="ECO:0000313" key="3">
    <source>
        <dbReference type="Proteomes" id="UP000050430"/>
    </source>
</evidence>
<dbReference type="AlphaFoldDB" id="A0A0N8GLU8"/>
<name>A0A0N8GLU8_9CHLR</name>
<dbReference type="RefSeq" id="WP_062421974.1">
    <property type="nucleotide sequence ID" value="NZ_BBYA01000009.1"/>
</dbReference>
<dbReference type="Proteomes" id="UP000050430">
    <property type="component" value="Unassembled WGS sequence"/>
</dbReference>
<dbReference type="EMBL" id="LGCK01000006">
    <property type="protein sequence ID" value="KPL73498.1"/>
    <property type="molecule type" value="Genomic_DNA"/>
</dbReference>
<dbReference type="PROSITE" id="PS51257">
    <property type="entry name" value="PROKAR_LIPOPROTEIN"/>
    <property type="match status" value="1"/>
</dbReference>